<accession>A0A5J9VTG0</accession>
<gene>
    <name evidence="2" type="ORF">EJB05_12324</name>
</gene>
<evidence type="ECO:0000256" key="1">
    <source>
        <dbReference type="SAM" id="MobiDB-lite"/>
    </source>
</evidence>
<dbReference type="AlphaFoldDB" id="A0A5J9VTG0"/>
<sequence length="227" mass="24782">MPDPVGQGAPAGGLSPDSSVSLSSPTTGTGTAAASRRAKVKAAPTETNTHKGEQLQKLHANLFLSSVETQLSFRGKQYFESDLTPCPPFHNVFELQHLDEGGRQHPRRSYPDCHDPEVWDPVNVHGSPLVDLIGDSVNVMDPLIYRLALLMDDWPVAYQSSMLPSSTGGDCIAVAPYERWLGQKIEHVSLVDNRGLLIALRPAQFCQTLAKPLLMVDDLLFRINVMG</sequence>
<comment type="caution">
    <text evidence="2">The sequence shown here is derived from an EMBL/GenBank/DDBJ whole genome shotgun (WGS) entry which is preliminary data.</text>
</comment>
<reference evidence="2 3" key="1">
    <citation type="journal article" date="2019" name="Sci. Rep.">
        <title>A high-quality genome of Eragrostis curvula grass provides insights into Poaceae evolution and supports new strategies to enhance forage quality.</title>
        <authorList>
            <person name="Carballo J."/>
            <person name="Santos B.A.C.M."/>
            <person name="Zappacosta D."/>
            <person name="Garbus I."/>
            <person name="Selva J.P."/>
            <person name="Gallo C.A."/>
            <person name="Diaz A."/>
            <person name="Albertini E."/>
            <person name="Caccamo M."/>
            <person name="Echenique V."/>
        </authorList>
    </citation>
    <scope>NUCLEOTIDE SEQUENCE [LARGE SCALE GENOMIC DNA]</scope>
    <source>
        <strain evidence="3">cv. Victoria</strain>
        <tissue evidence="2">Leaf</tissue>
    </source>
</reference>
<name>A0A5J9VTG0_9POAL</name>
<dbReference type="Gramene" id="TVU38927">
    <property type="protein sequence ID" value="TVU38927"/>
    <property type="gene ID" value="EJB05_12324"/>
</dbReference>
<feature type="compositionally biased region" description="Low complexity" evidence="1">
    <location>
        <begin position="12"/>
        <end position="35"/>
    </location>
</feature>
<feature type="region of interest" description="Disordered" evidence="1">
    <location>
        <begin position="1"/>
        <end position="54"/>
    </location>
</feature>
<protein>
    <submittedName>
        <fullName evidence="2">Uncharacterized protein</fullName>
    </submittedName>
</protein>
<evidence type="ECO:0000313" key="3">
    <source>
        <dbReference type="Proteomes" id="UP000324897"/>
    </source>
</evidence>
<feature type="non-terminal residue" evidence="2">
    <location>
        <position position="1"/>
    </location>
</feature>
<evidence type="ECO:0000313" key="2">
    <source>
        <dbReference type="EMBL" id="TVU38927.1"/>
    </source>
</evidence>
<keyword evidence="3" id="KW-1185">Reference proteome</keyword>
<proteinExistence type="predicted"/>
<dbReference type="EMBL" id="RWGY01000007">
    <property type="protein sequence ID" value="TVU38927.1"/>
    <property type="molecule type" value="Genomic_DNA"/>
</dbReference>
<dbReference type="Proteomes" id="UP000324897">
    <property type="component" value="Chromosome 4"/>
</dbReference>
<organism evidence="2 3">
    <name type="scientific">Eragrostis curvula</name>
    <name type="common">weeping love grass</name>
    <dbReference type="NCBI Taxonomy" id="38414"/>
    <lineage>
        <taxon>Eukaryota</taxon>
        <taxon>Viridiplantae</taxon>
        <taxon>Streptophyta</taxon>
        <taxon>Embryophyta</taxon>
        <taxon>Tracheophyta</taxon>
        <taxon>Spermatophyta</taxon>
        <taxon>Magnoliopsida</taxon>
        <taxon>Liliopsida</taxon>
        <taxon>Poales</taxon>
        <taxon>Poaceae</taxon>
        <taxon>PACMAD clade</taxon>
        <taxon>Chloridoideae</taxon>
        <taxon>Eragrostideae</taxon>
        <taxon>Eragrostidinae</taxon>
        <taxon>Eragrostis</taxon>
    </lineage>
</organism>